<evidence type="ECO:0000256" key="1">
    <source>
        <dbReference type="ARBA" id="ARBA00013260"/>
    </source>
</evidence>
<dbReference type="EMBL" id="BFEA01000086">
    <property type="protein sequence ID" value="GBG67329.1"/>
    <property type="molecule type" value="Genomic_DNA"/>
</dbReference>
<feature type="compositionally biased region" description="Gly residues" evidence="5">
    <location>
        <begin position="947"/>
        <end position="961"/>
    </location>
</feature>
<dbReference type="GO" id="GO:0005739">
    <property type="term" value="C:mitochondrion"/>
    <property type="evidence" value="ECO:0007669"/>
    <property type="project" value="TreeGrafter"/>
</dbReference>
<feature type="compositionally biased region" description="Low complexity" evidence="5">
    <location>
        <begin position="987"/>
        <end position="999"/>
    </location>
</feature>
<dbReference type="Gene3D" id="3.40.1490.10">
    <property type="entry name" value="Bit1"/>
    <property type="match status" value="1"/>
</dbReference>
<name>A0A388KBC2_CHABU</name>
<keyword evidence="7" id="KW-1185">Reference proteome</keyword>
<accession>A0A388KBC2</accession>
<evidence type="ECO:0000256" key="4">
    <source>
        <dbReference type="ARBA" id="ARBA00048707"/>
    </source>
</evidence>
<dbReference type="OrthoDB" id="1733656at2759"/>
<comment type="catalytic activity">
    <reaction evidence="4">
        <text>an N-acyl-L-alpha-aminoacyl-tRNA + H2O = an N-acyl-L-amino acid + a tRNA + H(+)</text>
        <dbReference type="Rhea" id="RHEA:54448"/>
        <dbReference type="Rhea" id="RHEA-COMP:10123"/>
        <dbReference type="Rhea" id="RHEA-COMP:13883"/>
        <dbReference type="ChEBI" id="CHEBI:15377"/>
        <dbReference type="ChEBI" id="CHEBI:15378"/>
        <dbReference type="ChEBI" id="CHEBI:59874"/>
        <dbReference type="ChEBI" id="CHEBI:78442"/>
        <dbReference type="ChEBI" id="CHEBI:138191"/>
        <dbReference type="EC" id="3.1.1.29"/>
    </reaction>
</comment>
<dbReference type="STRING" id="69332.A0A388KBC2"/>
<keyword evidence="2" id="KW-0378">Hydrolase</keyword>
<dbReference type="InterPro" id="IPR023476">
    <property type="entry name" value="Pep_tRNA_hydro_II_dom_sf"/>
</dbReference>
<dbReference type="InterPro" id="IPR002833">
    <property type="entry name" value="PTH2"/>
</dbReference>
<protein>
    <recommendedName>
        <fullName evidence="1">peptidyl-tRNA hydrolase</fullName>
        <ecNumber evidence="1">3.1.1.29</ecNumber>
    </recommendedName>
</protein>
<dbReference type="PANTHER" id="PTHR12649">
    <property type="entry name" value="PEPTIDYL-TRNA HYDROLASE 2"/>
    <property type="match status" value="1"/>
</dbReference>
<feature type="region of interest" description="Disordered" evidence="5">
    <location>
        <begin position="484"/>
        <end position="528"/>
    </location>
</feature>
<feature type="region of interest" description="Disordered" evidence="5">
    <location>
        <begin position="943"/>
        <end position="1010"/>
    </location>
</feature>
<evidence type="ECO:0000313" key="7">
    <source>
        <dbReference type="Proteomes" id="UP000265515"/>
    </source>
</evidence>
<dbReference type="GO" id="GO:0005829">
    <property type="term" value="C:cytosol"/>
    <property type="evidence" value="ECO:0007669"/>
    <property type="project" value="TreeGrafter"/>
</dbReference>
<evidence type="ECO:0000313" key="6">
    <source>
        <dbReference type="EMBL" id="GBG67329.1"/>
    </source>
</evidence>
<dbReference type="Pfam" id="PF01981">
    <property type="entry name" value="PTH2"/>
    <property type="match status" value="1"/>
</dbReference>
<dbReference type="GO" id="GO:0004045">
    <property type="term" value="F:peptidyl-tRNA hydrolase activity"/>
    <property type="evidence" value="ECO:0007669"/>
    <property type="project" value="UniProtKB-EC"/>
</dbReference>
<dbReference type="Gramene" id="GBG67329">
    <property type="protein sequence ID" value="GBG67329"/>
    <property type="gene ID" value="CBR_g468"/>
</dbReference>
<sequence length="1111" mass="121415">MFLTQAIPMPWEWCLGIEAQGAQWERQVVGRGTQQQRPCRMFLEAAGWRGRRRSRRTILAFHLYKVGGLEVLNGELGGVERGSVEVVIGGGLSGVVMEKEGAGGSGRGLVMGVEESIVVKHAREEVSKGHVGFVGEGSCKIFVAYSLDAGDERKVGNDGGGEVMRRERMYWTKREKFGPFEEGVTWSSGGSAVADFSHPPFGGIAEEAGGGNGEPMGKGHVVEVKRVLELGGVLDAPDEGGGGGNETMVEVEGLVNVVVEVVGVEEVGGGVLLEAAVEEGVVCAVEEGGAAVVTTVMEGLFLSSVMTRSDMDDTVAFMSLREAVMEVWRVLRVWRMAERSGVAVFAGGCSPARLRAMLSTESVRMPDMLMEDAVMSVEEGVEDAARTDVEDAAAAMAEATAADEVEAGTAAAAAAAAAARWEGLMEPLVDGQGCVGYEPLHALDPNRSDGQVPRLGDGNGVTTTGAKRHWKVTVVAMLARGCDGGARQPQDTKELRALPSNAPILQPRLESEQSRRIPEMQNAEQQNEEEPLLSQCVLLEPILQLLDILSLGICPHHIRTVPIGVTTNMASTRFEHREEEALMYVPREEQEAAMKEWDAEEDPLKRQAIEDEKRMEWKLRLMRERKRRVDIVSQAERELEEVMKQRAQMEAQADLLGKVQVMARNIERLAQVGSEVKARLESTEHYCTGAIEGARLAAPKEEEARPRREPVKVKFPDSYSGKEEENFDNWEANIKTYVHLQKVAPDEHILIVIHALREEAASFAHSLCRAANCNDDLVAYSAFTPLNDFIKLLRERFADVTCSVKASDKLQTIHSRQWRSARALKGIMDQLVNLFYRAMPEQLRGHFFEKSQQPTMTYDALSREVVAFEARSMSVSTFWHKDLDKGKKWKGRTISGQVKTKDRLILTLDEGGMDEVPYDQREWGLVEEVDSSASQGRTYAAVAAGGRPQGGGRGQGQGGRASDGRSQGDQGVGGRGNCQAGDRGQGPPQNRSRNRSPNRGFGCKGRPQNDWREDCSSVCTCCFGCLQRTSSSRVVLKRWEACGQPKIVVTCKNQQEMNELKHSAQRAGLPTFIVSDAGKTQVAAGSKTVLAVGPGPKSTVDSVTRHLRLLH</sequence>
<gene>
    <name evidence="6" type="ORF">CBR_g468</name>
</gene>
<evidence type="ECO:0000256" key="3">
    <source>
        <dbReference type="ARBA" id="ARBA00038050"/>
    </source>
</evidence>
<dbReference type="Proteomes" id="UP000265515">
    <property type="component" value="Unassembled WGS sequence"/>
</dbReference>
<evidence type="ECO:0000256" key="2">
    <source>
        <dbReference type="ARBA" id="ARBA00022801"/>
    </source>
</evidence>
<dbReference type="SUPFAM" id="SSF102462">
    <property type="entry name" value="Peptidyl-tRNA hydrolase II"/>
    <property type="match status" value="1"/>
</dbReference>
<proteinExistence type="inferred from homology"/>
<comment type="caution">
    <text evidence="6">The sequence shown here is derived from an EMBL/GenBank/DDBJ whole genome shotgun (WGS) entry which is preliminary data.</text>
</comment>
<dbReference type="PANTHER" id="PTHR12649:SF11">
    <property type="entry name" value="PEPTIDYL-TRNA HYDROLASE 2, MITOCHONDRIAL"/>
    <property type="match status" value="1"/>
</dbReference>
<dbReference type="EC" id="3.1.1.29" evidence="1"/>
<comment type="similarity">
    <text evidence="3">Belongs to the PTH2 family.</text>
</comment>
<dbReference type="FunFam" id="3.40.1490.10:FF:000002">
    <property type="entry name" value="Peptidyl-tRNA hydrolase 2, mitochondrial"/>
    <property type="match status" value="1"/>
</dbReference>
<dbReference type="AlphaFoldDB" id="A0A388KBC2"/>
<reference evidence="6 7" key="1">
    <citation type="journal article" date="2018" name="Cell">
        <title>The Chara Genome: Secondary Complexity and Implications for Plant Terrestrialization.</title>
        <authorList>
            <person name="Nishiyama T."/>
            <person name="Sakayama H."/>
            <person name="Vries J.D."/>
            <person name="Buschmann H."/>
            <person name="Saint-Marcoux D."/>
            <person name="Ullrich K.K."/>
            <person name="Haas F.B."/>
            <person name="Vanderstraeten L."/>
            <person name="Becker D."/>
            <person name="Lang D."/>
            <person name="Vosolsobe S."/>
            <person name="Rombauts S."/>
            <person name="Wilhelmsson P.K.I."/>
            <person name="Janitza P."/>
            <person name="Kern R."/>
            <person name="Heyl A."/>
            <person name="Rumpler F."/>
            <person name="Villalobos L.I.A.C."/>
            <person name="Clay J.M."/>
            <person name="Skokan R."/>
            <person name="Toyoda A."/>
            <person name="Suzuki Y."/>
            <person name="Kagoshima H."/>
            <person name="Schijlen E."/>
            <person name="Tajeshwar N."/>
            <person name="Catarino B."/>
            <person name="Hetherington A.J."/>
            <person name="Saltykova A."/>
            <person name="Bonnot C."/>
            <person name="Breuninger H."/>
            <person name="Symeonidi A."/>
            <person name="Radhakrishnan G.V."/>
            <person name="Van Nieuwerburgh F."/>
            <person name="Deforce D."/>
            <person name="Chang C."/>
            <person name="Karol K.G."/>
            <person name="Hedrich R."/>
            <person name="Ulvskov P."/>
            <person name="Glockner G."/>
            <person name="Delwiche C.F."/>
            <person name="Petrasek J."/>
            <person name="Van de Peer Y."/>
            <person name="Friml J."/>
            <person name="Beilby M."/>
            <person name="Dolan L."/>
            <person name="Kohara Y."/>
            <person name="Sugano S."/>
            <person name="Fujiyama A."/>
            <person name="Delaux P.-M."/>
            <person name="Quint M."/>
            <person name="TheiBen G."/>
            <person name="Hagemann M."/>
            <person name="Harholt J."/>
            <person name="Dunand C."/>
            <person name="Zachgo S."/>
            <person name="Langdale J."/>
            <person name="Maumus F."/>
            <person name="Straeten D.V.D."/>
            <person name="Gould S.B."/>
            <person name="Rensing S.A."/>
        </authorList>
    </citation>
    <scope>NUCLEOTIDE SEQUENCE [LARGE SCALE GENOMIC DNA]</scope>
    <source>
        <strain evidence="6 7">S276</strain>
    </source>
</reference>
<organism evidence="6 7">
    <name type="scientific">Chara braunii</name>
    <name type="common">Braun's stonewort</name>
    <dbReference type="NCBI Taxonomy" id="69332"/>
    <lineage>
        <taxon>Eukaryota</taxon>
        <taxon>Viridiplantae</taxon>
        <taxon>Streptophyta</taxon>
        <taxon>Charophyceae</taxon>
        <taxon>Charales</taxon>
        <taxon>Characeae</taxon>
        <taxon>Chara</taxon>
    </lineage>
</organism>
<feature type="compositionally biased region" description="Basic and acidic residues" evidence="5">
    <location>
        <begin position="509"/>
        <end position="518"/>
    </location>
</feature>
<evidence type="ECO:0000256" key="5">
    <source>
        <dbReference type="SAM" id="MobiDB-lite"/>
    </source>
</evidence>